<sequence>MRAKMRRPGKTAEGKRVQFVVDETSNRIVTPLEVVNYFCEIMLEEELERVRLANKKPEPNKNTVLVLPKLAGQQAIVRLGEMHTARRVRERKELAVEFKVNPLIRPYPDLMAAFTNKLSLPIHSLHVNPFPCAVDKYNDIGYQSILLTLRSPAQKYFIPERSVVHMERLLRHAH</sequence>
<dbReference type="Ensembl" id="ENSCSAVT00000008622.1">
    <property type="protein sequence ID" value="ENSCSAVP00000008512.1"/>
    <property type="gene ID" value="ENSCSAVG00000005055.1"/>
</dbReference>
<accession>H2YT52</accession>
<name>H2YT52_CIOSA</name>
<evidence type="ECO:0000313" key="1">
    <source>
        <dbReference type="Ensembl" id="ENSCSAVP00000008512.1"/>
    </source>
</evidence>
<dbReference type="InParanoid" id="H2YT52"/>
<protein>
    <submittedName>
        <fullName evidence="1">Uncharacterized protein</fullName>
    </submittedName>
</protein>
<dbReference type="Proteomes" id="UP000007875">
    <property type="component" value="Unassembled WGS sequence"/>
</dbReference>
<proteinExistence type="predicted"/>
<dbReference type="OMA" id="YFCEIML"/>
<dbReference type="HOGENOM" id="CLU_1539467_0_0_1"/>
<reference evidence="2" key="1">
    <citation type="submission" date="2003-08" db="EMBL/GenBank/DDBJ databases">
        <authorList>
            <person name="Birren B."/>
            <person name="Nusbaum C."/>
            <person name="Abebe A."/>
            <person name="Abouelleil A."/>
            <person name="Adekoya E."/>
            <person name="Ait-zahra M."/>
            <person name="Allen N."/>
            <person name="Allen T."/>
            <person name="An P."/>
            <person name="Anderson M."/>
            <person name="Anderson S."/>
            <person name="Arachchi H."/>
            <person name="Armbruster J."/>
            <person name="Bachantsang P."/>
            <person name="Baldwin J."/>
            <person name="Barry A."/>
            <person name="Bayul T."/>
            <person name="Blitshsteyn B."/>
            <person name="Bloom T."/>
            <person name="Blye J."/>
            <person name="Boguslavskiy L."/>
            <person name="Borowsky M."/>
            <person name="Boukhgalter B."/>
            <person name="Brunache A."/>
            <person name="Butler J."/>
            <person name="Calixte N."/>
            <person name="Calvo S."/>
            <person name="Camarata J."/>
            <person name="Campo K."/>
            <person name="Chang J."/>
            <person name="Cheshatsang Y."/>
            <person name="Citroen M."/>
            <person name="Collymore A."/>
            <person name="Considine T."/>
            <person name="Cook A."/>
            <person name="Cooke P."/>
            <person name="Corum B."/>
            <person name="Cuomo C."/>
            <person name="David R."/>
            <person name="Dawoe T."/>
            <person name="Degray S."/>
            <person name="Dodge S."/>
            <person name="Dooley K."/>
            <person name="Dorje P."/>
            <person name="Dorjee K."/>
            <person name="Dorris L."/>
            <person name="Duffey N."/>
            <person name="Dupes A."/>
            <person name="Elkins T."/>
            <person name="Engels R."/>
            <person name="Erickson J."/>
            <person name="Farina A."/>
            <person name="Faro S."/>
            <person name="Ferreira P."/>
            <person name="Fischer H."/>
            <person name="Fitzgerald M."/>
            <person name="Foley K."/>
            <person name="Gage D."/>
            <person name="Galagan J."/>
            <person name="Gearin G."/>
            <person name="Gnerre S."/>
            <person name="Gnirke A."/>
            <person name="Goyette A."/>
            <person name="Graham J."/>
            <person name="Grandbois E."/>
            <person name="Gyaltsen K."/>
            <person name="Hafez N."/>
            <person name="Hagopian D."/>
            <person name="Hagos B."/>
            <person name="Hall J."/>
            <person name="Hatcher B."/>
            <person name="Heller A."/>
            <person name="Higgins H."/>
            <person name="Honan T."/>
            <person name="Horn A."/>
            <person name="Houde N."/>
            <person name="Hughes L."/>
            <person name="Hulme W."/>
            <person name="Husby E."/>
            <person name="Iliev I."/>
            <person name="Jaffe D."/>
            <person name="Jones C."/>
            <person name="Kamal M."/>
            <person name="Kamat A."/>
            <person name="Kamvysselis M."/>
            <person name="Karlsson E."/>
            <person name="Kells C."/>
            <person name="Kieu A."/>
            <person name="Kisner P."/>
            <person name="Kodira C."/>
            <person name="Kulbokas E."/>
            <person name="Labutti K."/>
            <person name="Lama D."/>
            <person name="Landers T."/>
            <person name="Leger J."/>
            <person name="Levine S."/>
            <person name="Lewis D."/>
            <person name="Lewis T."/>
            <person name="Lindblad-toh K."/>
            <person name="Liu X."/>
            <person name="Lokyitsang T."/>
            <person name="Lokyitsang Y."/>
            <person name="Lucien O."/>
            <person name="Lui A."/>
            <person name="Ma L.J."/>
            <person name="Mabbitt R."/>
            <person name="Macdonald J."/>
            <person name="Maclean C."/>
            <person name="Major J."/>
            <person name="Manning J."/>
            <person name="Marabella R."/>
            <person name="Maru K."/>
            <person name="Matthews C."/>
            <person name="Mauceli E."/>
            <person name="Mccarthy M."/>
            <person name="Mcdonough S."/>
            <person name="Mcghee T."/>
            <person name="Meldrim J."/>
            <person name="Meneus L."/>
            <person name="Mesirov J."/>
            <person name="Mihalev A."/>
            <person name="Mihova T."/>
            <person name="Mikkelsen T."/>
            <person name="Mlenga V."/>
            <person name="Moru K."/>
            <person name="Mozes J."/>
            <person name="Mulrain L."/>
            <person name="Munson G."/>
            <person name="Naylor J."/>
            <person name="Newes C."/>
            <person name="Nguyen C."/>
            <person name="Nguyen N."/>
            <person name="Nguyen T."/>
            <person name="Nicol R."/>
            <person name="Nielsen C."/>
            <person name="Nizzari M."/>
            <person name="Norbu C."/>
            <person name="Norbu N."/>
            <person name="O'donnell P."/>
            <person name="Okoawo O."/>
            <person name="O'leary S."/>
            <person name="Omotosho B."/>
            <person name="O'neill K."/>
            <person name="Osman S."/>
            <person name="Parker S."/>
            <person name="Perrin D."/>
            <person name="Phunkhang P."/>
            <person name="Piqani B."/>
            <person name="Purcell S."/>
            <person name="Rachupka T."/>
            <person name="Ramasamy U."/>
            <person name="Rameau R."/>
            <person name="Ray V."/>
            <person name="Raymond C."/>
            <person name="Retta R."/>
            <person name="Richardson S."/>
            <person name="Rise C."/>
            <person name="Rodriguez J."/>
            <person name="Rogers J."/>
            <person name="Rogov P."/>
            <person name="Rutman M."/>
            <person name="Schupbach R."/>
            <person name="Seaman C."/>
            <person name="Settipalli S."/>
            <person name="Sharpe T."/>
            <person name="Sheridan J."/>
            <person name="Sherpa N."/>
            <person name="Shi J."/>
            <person name="Smirnov S."/>
            <person name="Smith C."/>
            <person name="Sougnez C."/>
            <person name="Spencer B."/>
            <person name="Stalker J."/>
            <person name="Stange-thomann N."/>
            <person name="Stavropoulos S."/>
            <person name="Stetson K."/>
            <person name="Stone C."/>
            <person name="Stone S."/>
            <person name="Stubbs M."/>
            <person name="Talamas J."/>
            <person name="Tchuinga P."/>
            <person name="Tenzing P."/>
            <person name="Tesfaye S."/>
            <person name="Theodore J."/>
            <person name="Thoulutsang Y."/>
            <person name="Topham K."/>
            <person name="Towey S."/>
            <person name="Tsamla T."/>
            <person name="Tsomo N."/>
            <person name="Vallee D."/>
            <person name="Vassiliev H."/>
            <person name="Venkataraman V."/>
            <person name="Vinson J."/>
            <person name="Vo A."/>
            <person name="Wade C."/>
            <person name="Wang S."/>
            <person name="Wangchuk T."/>
            <person name="Wangdi T."/>
            <person name="Whittaker C."/>
            <person name="Wilkinson J."/>
            <person name="Wu Y."/>
            <person name="Wyman D."/>
            <person name="Yadav S."/>
            <person name="Yang S."/>
            <person name="Yang X."/>
            <person name="Yeager S."/>
            <person name="Yee E."/>
            <person name="Young G."/>
            <person name="Zainoun J."/>
            <person name="Zembeck L."/>
            <person name="Zimmer A."/>
            <person name="Zody M."/>
            <person name="Lander E."/>
        </authorList>
    </citation>
    <scope>NUCLEOTIDE SEQUENCE [LARGE SCALE GENOMIC DNA]</scope>
</reference>
<dbReference type="AlphaFoldDB" id="H2YT52"/>
<reference evidence="1" key="2">
    <citation type="submission" date="2025-08" db="UniProtKB">
        <authorList>
            <consortium name="Ensembl"/>
        </authorList>
    </citation>
    <scope>IDENTIFICATION</scope>
</reference>
<evidence type="ECO:0000313" key="2">
    <source>
        <dbReference type="Proteomes" id="UP000007875"/>
    </source>
</evidence>
<reference evidence="1" key="3">
    <citation type="submission" date="2025-09" db="UniProtKB">
        <authorList>
            <consortium name="Ensembl"/>
        </authorList>
    </citation>
    <scope>IDENTIFICATION</scope>
</reference>
<organism evidence="1 2">
    <name type="scientific">Ciona savignyi</name>
    <name type="common">Pacific transparent sea squirt</name>
    <dbReference type="NCBI Taxonomy" id="51511"/>
    <lineage>
        <taxon>Eukaryota</taxon>
        <taxon>Metazoa</taxon>
        <taxon>Chordata</taxon>
        <taxon>Tunicata</taxon>
        <taxon>Ascidiacea</taxon>
        <taxon>Phlebobranchia</taxon>
        <taxon>Cionidae</taxon>
        <taxon>Ciona</taxon>
    </lineage>
</organism>
<keyword evidence="2" id="KW-1185">Reference proteome</keyword>